<evidence type="ECO:0000313" key="2">
    <source>
        <dbReference type="Proteomes" id="UP000253075"/>
    </source>
</evidence>
<evidence type="ECO:0008006" key="3">
    <source>
        <dbReference type="Google" id="ProtNLM"/>
    </source>
</evidence>
<reference evidence="1 2" key="1">
    <citation type="journal article" date="2018" name="PLoS ONE">
        <title>Phenotypic characterization and whole genome analysis of extended-spectrum beta-lactamase-producing bacteria isolated from dogs in Germany.</title>
        <authorList>
            <person name="Boehmer T."/>
            <person name="Vogler A.J."/>
            <person name="Thomas A."/>
            <person name="Sauer S."/>
            <person name="Hergenroether M."/>
            <person name="Straubinger R.K."/>
            <person name="Birdsell D."/>
            <person name="Keim P."/>
            <person name="Sahl J.W."/>
            <person name="Williamson C.H."/>
            <person name="Riehm J.M."/>
        </authorList>
    </citation>
    <scope>NUCLEOTIDE SEQUENCE [LARGE SCALE GENOMIC DNA]</scope>
    <source>
        <strain evidence="1 2">AFG_SD03_1510_Ahy_093</strain>
    </source>
</reference>
<dbReference type="Proteomes" id="UP000253075">
    <property type="component" value="Unassembled WGS sequence"/>
</dbReference>
<accession>A0ABD7GBT0</accession>
<name>A0ABD7GBT0_AERHY</name>
<organism evidence="1 2">
    <name type="scientific">Aeromonas hydrophila</name>
    <dbReference type="NCBI Taxonomy" id="644"/>
    <lineage>
        <taxon>Bacteria</taxon>
        <taxon>Pseudomonadati</taxon>
        <taxon>Pseudomonadota</taxon>
        <taxon>Gammaproteobacteria</taxon>
        <taxon>Aeromonadales</taxon>
        <taxon>Aeromonadaceae</taxon>
        <taxon>Aeromonas</taxon>
    </lineage>
</organism>
<sequence length="66" mass="7515">MQVTCFVIVISAIHLSSGLVKLLQILVPIESTSKVQYDNTKFHKNKNNQSNRQLIPHIDPYPDILL</sequence>
<protein>
    <recommendedName>
        <fullName evidence="3">Secreted protein</fullName>
    </recommendedName>
</protein>
<comment type="caution">
    <text evidence="1">The sequence shown here is derived from an EMBL/GenBank/DDBJ whole genome shotgun (WGS) entry which is preliminary data.</text>
</comment>
<evidence type="ECO:0000313" key="1">
    <source>
        <dbReference type="EMBL" id="RCF52118.1"/>
    </source>
</evidence>
<gene>
    <name evidence="1" type="ORF">C6C11_04625</name>
</gene>
<dbReference type="EMBL" id="PUTQ01000004">
    <property type="protein sequence ID" value="RCF52118.1"/>
    <property type="molecule type" value="Genomic_DNA"/>
</dbReference>
<dbReference type="AlphaFoldDB" id="A0ABD7GBT0"/>
<reference evidence="2" key="2">
    <citation type="submission" date="2018-02" db="EMBL/GenBank/DDBJ databases">
        <title>Phenotypic characterization and whole genome analysis of multidrug-resistant, extended-spectrum beta-lactamase-producing bacteria isolated from dogs in Germany.</title>
        <authorList>
            <person name="Williamson C."/>
        </authorList>
    </citation>
    <scope>NUCLEOTIDE SEQUENCE [LARGE SCALE GENOMIC DNA]</scope>
    <source>
        <strain evidence="2">AFG_SD03_1510_Ahy_093</strain>
    </source>
</reference>
<proteinExistence type="predicted"/>